<evidence type="ECO:0000313" key="2">
    <source>
        <dbReference type="EMBL" id="MBP2000747.1"/>
    </source>
</evidence>
<dbReference type="RefSeq" id="WP_209861189.1">
    <property type="nucleotide sequence ID" value="NZ_JAGGLD010000002.1"/>
</dbReference>
<name>A0ABS4JGB6_9BACL</name>
<reference evidence="2 3" key="1">
    <citation type="submission" date="2021-03" db="EMBL/GenBank/DDBJ databases">
        <title>Genomic Encyclopedia of Type Strains, Phase IV (KMG-IV): sequencing the most valuable type-strain genomes for metagenomic binning, comparative biology and taxonomic classification.</title>
        <authorList>
            <person name="Goeker M."/>
        </authorList>
    </citation>
    <scope>NUCLEOTIDE SEQUENCE [LARGE SCALE GENOMIC DNA]</scope>
    <source>
        <strain evidence="2 3">DSM 26806</strain>
    </source>
</reference>
<evidence type="ECO:0000259" key="1">
    <source>
        <dbReference type="Pfam" id="PF12645"/>
    </source>
</evidence>
<dbReference type="Proteomes" id="UP001519288">
    <property type="component" value="Unassembled WGS sequence"/>
</dbReference>
<dbReference type="InterPro" id="IPR024760">
    <property type="entry name" value="HTH_dom_conjug_TS-like"/>
</dbReference>
<keyword evidence="2" id="KW-0804">Transcription</keyword>
<dbReference type="Pfam" id="PF12645">
    <property type="entry name" value="HTH_16"/>
    <property type="match status" value="1"/>
</dbReference>
<dbReference type="GO" id="GO:0000428">
    <property type="term" value="C:DNA-directed RNA polymerase complex"/>
    <property type="evidence" value="ECO:0007669"/>
    <property type="project" value="UniProtKB-KW"/>
</dbReference>
<evidence type="ECO:0000313" key="3">
    <source>
        <dbReference type="Proteomes" id="UP001519288"/>
    </source>
</evidence>
<accession>A0ABS4JGB6</accession>
<gene>
    <name evidence="2" type="ORF">J2Z69_001778</name>
</gene>
<protein>
    <submittedName>
        <fullName evidence="2">DNA-directed RNA polymerase specialized sigma subunit</fullName>
    </submittedName>
</protein>
<dbReference type="EMBL" id="JAGGLD010000002">
    <property type="protein sequence ID" value="MBP2000747.1"/>
    <property type="molecule type" value="Genomic_DNA"/>
</dbReference>
<proteinExistence type="predicted"/>
<sequence>MTDHMLLHWMKLAQQGDKEALYKILHQFSPLIKKHSRSVRRSDQEDLEQSIHEKLTEKILAYDIHRVPNFSEFMQSVEKDSLPFDQNLKHNNI</sequence>
<organism evidence="2 3">
    <name type="scientific">Paenibacillus shirakamiensis</name>
    <dbReference type="NCBI Taxonomy" id="1265935"/>
    <lineage>
        <taxon>Bacteria</taxon>
        <taxon>Bacillati</taxon>
        <taxon>Bacillota</taxon>
        <taxon>Bacilli</taxon>
        <taxon>Bacillales</taxon>
        <taxon>Paenibacillaceae</taxon>
        <taxon>Paenibacillus</taxon>
    </lineage>
</organism>
<feature type="domain" description="Helix-turn-helix conjugative transposon-like" evidence="1">
    <location>
        <begin position="12"/>
        <end position="63"/>
    </location>
</feature>
<comment type="caution">
    <text evidence="2">The sequence shown here is derived from an EMBL/GenBank/DDBJ whole genome shotgun (WGS) entry which is preliminary data.</text>
</comment>
<keyword evidence="2" id="KW-0240">DNA-directed RNA polymerase</keyword>
<keyword evidence="3" id="KW-1185">Reference proteome</keyword>